<evidence type="ECO:0000313" key="11">
    <source>
        <dbReference type="EMBL" id="AUM73105.1"/>
    </source>
</evidence>
<sequence>MLLRTALATFLASAIALPLAAQDADTVIAKVNDTEITLGHMAAMKLGLPPEMAQIPSAELWDLMLDQMIRQAAMAEQGEATMTPRDEAALTIDRRAYLAGAAIERLADFEPTDEEIQAAYEKAFPADAPVTEYDADHILLQTEEAAKAVIEELKGGADFAKLAEERSVDTASGLNGGDLGWFTRDRMVAEFGDAVAEMEKGSVSSEPVQSQFGWHVIKLNDSRVQEPPALADVREPLIQQIRRDKVEAEIEKITKAAKIERTEGIDPTLLDRDILGQDSN</sequence>
<comment type="catalytic activity">
    <reaction evidence="1">
        <text>[protein]-peptidylproline (omega=180) = [protein]-peptidylproline (omega=0)</text>
        <dbReference type="Rhea" id="RHEA:16237"/>
        <dbReference type="Rhea" id="RHEA-COMP:10747"/>
        <dbReference type="Rhea" id="RHEA-COMP:10748"/>
        <dbReference type="ChEBI" id="CHEBI:83833"/>
        <dbReference type="ChEBI" id="CHEBI:83834"/>
        <dbReference type="EC" id="5.2.1.8"/>
    </reaction>
</comment>
<evidence type="ECO:0000313" key="12">
    <source>
        <dbReference type="Proteomes" id="UP000234882"/>
    </source>
</evidence>
<feature type="chain" id="PRO_5014701101" description="Parvulin-like PPIase" evidence="9">
    <location>
        <begin position="22"/>
        <end position="280"/>
    </location>
</feature>
<dbReference type="InterPro" id="IPR027304">
    <property type="entry name" value="Trigger_fact/SurA_dom_sf"/>
</dbReference>
<proteinExistence type="inferred from homology"/>
<dbReference type="InterPro" id="IPR046357">
    <property type="entry name" value="PPIase_dom_sf"/>
</dbReference>
<dbReference type="SUPFAM" id="SSF54534">
    <property type="entry name" value="FKBP-like"/>
    <property type="match status" value="1"/>
</dbReference>
<keyword evidence="12" id="KW-1185">Reference proteome</keyword>
<dbReference type="KEGG" id="paru:CYR75_01290"/>
<feature type="domain" description="PpiC" evidence="10">
    <location>
        <begin position="130"/>
        <end position="221"/>
    </location>
</feature>
<keyword evidence="9" id="KW-0732">Signal</keyword>
<evidence type="ECO:0000256" key="4">
    <source>
        <dbReference type="ARBA" id="ARBA00018370"/>
    </source>
</evidence>
<evidence type="ECO:0000256" key="2">
    <source>
        <dbReference type="ARBA" id="ARBA00007656"/>
    </source>
</evidence>
<dbReference type="InterPro" id="IPR023058">
    <property type="entry name" value="PPIase_PpiC_CS"/>
</dbReference>
<dbReference type="PROSITE" id="PS50198">
    <property type="entry name" value="PPIC_PPIASE_2"/>
    <property type="match status" value="1"/>
</dbReference>
<reference evidence="12" key="1">
    <citation type="submission" date="2017-12" db="EMBL/GenBank/DDBJ databases">
        <title>Genomic analysis of Paracoccus sp. CBA4604.</title>
        <authorList>
            <person name="Roh S.W."/>
            <person name="Kim J.Y."/>
            <person name="Kim J.S."/>
        </authorList>
    </citation>
    <scope>NUCLEOTIDE SEQUENCE [LARGE SCALE GENOMIC DNA]</scope>
    <source>
        <strain evidence="12">CBA4604</strain>
    </source>
</reference>
<dbReference type="AlphaFoldDB" id="A0A2K9MF12"/>
<dbReference type="Pfam" id="PF00639">
    <property type="entry name" value="Rotamase"/>
    <property type="match status" value="1"/>
</dbReference>
<dbReference type="PROSITE" id="PS01096">
    <property type="entry name" value="PPIC_PPIASE_1"/>
    <property type="match status" value="1"/>
</dbReference>
<dbReference type="InterPro" id="IPR050245">
    <property type="entry name" value="PrsA_foldase"/>
</dbReference>
<dbReference type="Proteomes" id="UP000234882">
    <property type="component" value="Chromosome"/>
</dbReference>
<evidence type="ECO:0000256" key="5">
    <source>
        <dbReference type="ARBA" id="ARBA00023110"/>
    </source>
</evidence>
<comment type="similarity">
    <text evidence="2">Belongs to the PpiC/parvulin rotamase family.</text>
</comment>
<dbReference type="SUPFAM" id="SSF109998">
    <property type="entry name" value="Triger factor/SurA peptide-binding domain-like"/>
    <property type="match status" value="1"/>
</dbReference>
<feature type="signal peptide" evidence="9">
    <location>
        <begin position="1"/>
        <end position="21"/>
    </location>
</feature>
<dbReference type="RefSeq" id="WP_101498489.1">
    <property type="nucleotide sequence ID" value="NZ_CP025583.1"/>
</dbReference>
<dbReference type="InterPro" id="IPR000297">
    <property type="entry name" value="PPIase_PpiC"/>
</dbReference>
<dbReference type="EC" id="5.2.1.8" evidence="3"/>
<organism evidence="11 12">
    <name type="scientific">Paracoccus jeotgali</name>
    <dbReference type="NCBI Taxonomy" id="2065379"/>
    <lineage>
        <taxon>Bacteria</taxon>
        <taxon>Pseudomonadati</taxon>
        <taxon>Pseudomonadota</taxon>
        <taxon>Alphaproteobacteria</taxon>
        <taxon>Rhodobacterales</taxon>
        <taxon>Paracoccaceae</taxon>
        <taxon>Paracoccus</taxon>
    </lineage>
</organism>
<dbReference type="GO" id="GO:0003755">
    <property type="term" value="F:peptidyl-prolyl cis-trans isomerase activity"/>
    <property type="evidence" value="ECO:0007669"/>
    <property type="project" value="UniProtKB-KW"/>
</dbReference>
<name>A0A2K9MF12_9RHOB</name>
<evidence type="ECO:0000256" key="9">
    <source>
        <dbReference type="SAM" id="SignalP"/>
    </source>
</evidence>
<evidence type="ECO:0000256" key="8">
    <source>
        <dbReference type="PROSITE-ProRule" id="PRU00278"/>
    </source>
</evidence>
<dbReference type="OrthoDB" id="14196at2"/>
<evidence type="ECO:0000256" key="3">
    <source>
        <dbReference type="ARBA" id="ARBA00013194"/>
    </source>
</evidence>
<evidence type="ECO:0000256" key="7">
    <source>
        <dbReference type="ARBA" id="ARBA00031484"/>
    </source>
</evidence>
<dbReference type="PANTHER" id="PTHR47245">
    <property type="entry name" value="PEPTIDYLPROLYL ISOMERASE"/>
    <property type="match status" value="1"/>
</dbReference>
<protein>
    <recommendedName>
        <fullName evidence="4">Parvulin-like PPIase</fullName>
        <ecNumber evidence="3">5.2.1.8</ecNumber>
    </recommendedName>
    <alternativeName>
        <fullName evidence="6">Peptidyl-prolyl cis-trans isomerase plp</fullName>
    </alternativeName>
    <alternativeName>
        <fullName evidence="7">Rotamase plp</fullName>
    </alternativeName>
</protein>
<evidence type="ECO:0000256" key="1">
    <source>
        <dbReference type="ARBA" id="ARBA00000971"/>
    </source>
</evidence>
<gene>
    <name evidence="11" type="ORF">CYR75_01290</name>
</gene>
<keyword evidence="8 11" id="KW-0413">Isomerase</keyword>
<evidence type="ECO:0000256" key="6">
    <source>
        <dbReference type="ARBA" id="ARBA00030642"/>
    </source>
</evidence>
<keyword evidence="5 8" id="KW-0697">Rotamase</keyword>
<evidence type="ECO:0000259" key="10">
    <source>
        <dbReference type="PROSITE" id="PS50198"/>
    </source>
</evidence>
<dbReference type="PANTHER" id="PTHR47245:SF2">
    <property type="entry name" value="PEPTIDYL-PROLYL CIS-TRANS ISOMERASE HP_0175-RELATED"/>
    <property type="match status" value="1"/>
</dbReference>
<accession>A0A2K9MF12</accession>
<dbReference type="Gene3D" id="3.10.50.40">
    <property type="match status" value="1"/>
</dbReference>
<dbReference type="EMBL" id="CP025583">
    <property type="protein sequence ID" value="AUM73105.1"/>
    <property type="molecule type" value="Genomic_DNA"/>
</dbReference>